<accession>A0AAV3RXI2</accession>
<dbReference type="Proteomes" id="UP001454036">
    <property type="component" value="Unassembled WGS sequence"/>
</dbReference>
<dbReference type="EMBL" id="BAABME010012920">
    <property type="protein sequence ID" value="GAA0185639.1"/>
    <property type="molecule type" value="Genomic_DNA"/>
</dbReference>
<protein>
    <submittedName>
        <fullName evidence="1">Uncharacterized protein</fullName>
    </submittedName>
</protein>
<evidence type="ECO:0000313" key="1">
    <source>
        <dbReference type="EMBL" id="GAA0185639.1"/>
    </source>
</evidence>
<proteinExistence type="predicted"/>
<organism evidence="1 2">
    <name type="scientific">Lithospermum erythrorhizon</name>
    <name type="common">Purple gromwell</name>
    <name type="synonym">Lithospermum officinale var. erythrorhizon</name>
    <dbReference type="NCBI Taxonomy" id="34254"/>
    <lineage>
        <taxon>Eukaryota</taxon>
        <taxon>Viridiplantae</taxon>
        <taxon>Streptophyta</taxon>
        <taxon>Embryophyta</taxon>
        <taxon>Tracheophyta</taxon>
        <taxon>Spermatophyta</taxon>
        <taxon>Magnoliopsida</taxon>
        <taxon>eudicotyledons</taxon>
        <taxon>Gunneridae</taxon>
        <taxon>Pentapetalae</taxon>
        <taxon>asterids</taxon>
        <taxon>lamiids</taxon>
        <taxon>Boraginales</taxon>
        <taxon>Boraginaceae</taxon>
        <taxon>Boraginoideae</taxon>
        <taxon>Lithospermeae</taxon>
        <taxon>Lithospermum</taxon>
    </lineage>
</organism>
<gene>
    <name evidence="1" type="ORF">LIER_32927</name>
</gene>
<keyword evidence="2" id="KW-1185">Reference proteome</keyword>
<comment type="caution">
    <text evidence="1">The sequence shown here is derived from an EMBL/GenBank/DDBJ whole genome shotgun (WGS) entry which is preliminary data.</text>
</comment>
<name>A0AAV3RXI2_LITER</name>
<dbReference type="AlphaFoldDB" id="A0AAV3RXI2"/>
<evidence type="ECO:0000313" key="2">
    <source>
        <dbReference type="Proteomes" id="UP001454036"/>
    </source>
</evidence>
<reference evidence="1 2" key="1">
    <citation type="submission" date="2024-01" db="EMBL/GenBank/DDBJ databases">
        <title>The complete chloroplast genome sequence of Lithospermum erythrorhizon: insights into the phylogenetic relationship among Boraginaceae species and the maternal lineages of purple gromwells.</title>
        <authorList>
            <person name="Okada T."/>
            <person name="Watanabe K."/>
        </authorList>
    </citation>
    <scope>NUCLEOTIDE SEQUENCE [LARGE SCALE GENOMIC DNA]</scope>
</reference>
<sequence length="131" mass="14264">MSQGGGVEARALWVAPPFNHHQQPPLGACSAGPGSEEGPGRERRCLPGSVLCGKKGRAFAEPIVWTALFVVTGSVPLFYRTSSKTFKTGFLHFPPWRWSIGNGFRPGSLTARSTCPPLLRSFQPHRLGFFL</sequence>